<name>W7D643_9LIST</name>
<accession>W7D643</accession>
<dbReference type="PATRIC" id="fig|1265822.4.peg.4031"/>
<evidence type="ECO:0000313" key="1">
    <source>
        <dbReference type="EMBL" id="EUJ44692.1"/>
    </source>
</evidence>
<evidence type="ECO:0000313" key="2">
    <source>
        <dbReference type="Proteomes" id="UP000019241"/>
    </source>
</evidence>
<organism evidence="1 2">
    <name type="scientific">Listeria fleischmannii FSL S10-1203</name>
    <dbReference type="NCBI Taxonomy" id="1265822"/>
    <lineage>
        <taxon>Bacteria</taxon>
        <taxon>Bacillati</taxon>
        <taxon>Bacillota</taxon>
        <taxon>Bacilli</taxon>
        <taxon>Bacillales</taxon>
        <taxon>Listeriaceae</taxon>
        <taxon>Listeria</taxon>
    </lineage>
</organism>
<gene>
    <name evidence="1" type="ORF">MCOL2_19731</name>
</gene>
<comment type="caution">
    <text evidence="1">The sequence shown here is derived from an EMBL/GenBank/DDBJ whole genome shotgun (WGS) entry which is preliminary data.</text>
</comment>
<reference evidence="1 2" key="1">
    <citation type="submission" date="2012-12" db="EMBL/GenBank/DDBJ databases">
        <title>Novel taxa of Listeriaceae from agricultural environments in the United States.</title>
        <authorList>
            <person name="den Bakker H.C."/>
            <person name="Allred A."/>
            <person name="Warchocki S."/>
            <person name="Wright E.M."/>
            <person name="Burrell A."/>
            <person name="Nightingale K.K."/>
            <person name="Kephart D."/>
            <person name="Wiedmann M."/>
        </authorList>
    </citation>
    <scope>NUCLEOTIDE SEQUENCE [LARGE SCALE GENOMIC DNA]</scope>
    <source>
        <strain evidence="1 2">FSL S10-1203</strain>
    </source>
</reference>
<dbReference type="RefSeq" id="WP_036065330.1">
    <property type="nucleotide sequence ID" value="NZ_AODM01000082.1"/>
</dbReference>
<dbReference type="EMBL" id="AODM01000082">
    <property type="protein sequence ID" value="EUJ44692.1"/>
    <property type="molecule type" value="Genomic_DNA"/>
</dbReference>
<proteinExistence type="predicted"/>
<sequence>MSEYQQEEARKRAQSCYCQSLFRKDTTDFKPGVLAPEVYQFDEAHSLEESLDMRLEALAGLNDRDYPCIVPVRACVESLVRNGTKEEKTLFLMQEKQILQSKVSDFQKKCPIEHYYVDRPRKIESGR</sequence>
<protein>
    <submittedName>
        <fullName evidence="1">Uncharacterized protein</fullName>
    </submittedName>
</protein>
<dbReference type="AlphaFoldDB" id="W7D643"/>
<dbReference type="Proteomes" id="UP000019241">
    <property type="component" value="Unassembled WGS sequence"/>
</dbReference>